<gene>
    <name evidence="15" type="ORF">DVK44_00420</name>
</gene>
<name>A0A345HI74_9ACTN</name>
<dbReference type="InterPro" id="IPR005493">
    <property type="entry name" value="RraA/RraA-like"/>
</dbReference>
<proteinExistence type="inferred from homology"/>
<evidence type="ECO:0000256" key="7">
    <source>
        <dbReference type="ARBA" id="ARBA00016549"/>
    </source>
</evidence>
<feature type="region of interest" description="Disordered" evidence="14">
    <location>
        <begin position="221"/>
        <end position="244"/>
    </location>
</feature>
<keyword evidence="13" id="KW-0479">Metal-binding</keyword>
<comment type="subunit">
    <text evidence="4">Homotrimer.</text>
</comment>
<evidence type="ECO:0000256" key="4">
    <source>
        <dbReference type="ARBA" id="ARBA00011233"/>
    </source>
</evidence>
<keyword evidence="16" id="KW-1185">Reference proteome</keyword>
<evidence type="ECO:0000256" key="1">
    <source>
        <dbReference type="ARBA" id="ARBA00001342"/>
    </source>
</evidence>
<dbReference type="EC" id="4.1.3.17" evidence="5"/>
<evidence type="ECO:0000256" key="8">
    <source>
        <dbReference type="ARBA" id="ARBA00025046"/>
    </source>
</evidence>
<dbReference type="GO" id="GO:0047443">
    <property type="term" value="F:4-hydroxy-4-methyl-2-oxoglutarate aldolase activity"/>
    <property type="evidence" value="ECO:0007669"/>
    <property type="project" value="UniProtKB-EC"/>
</dbReference>
<evidence type="ECO:0000256" key="12">
    <source>
        <dbReference type="ARBA" id="ARBA00047973"/>
    </source>
</evidence>
<feature type="binding site" evidence="13">
    <location>
        <begin position="94"/>
        <end position="97"/>
    </location>
    <ligand>
        <name>substrate</name>
    </ligand>
</feature>
<evidence type="ECO:0000313" key="16">
    <source>
        <dbReference type="Proteomes" id="UP000253868"/>
    </source>
</evidence>
<comment type="cofactor">
    <cofactor evidence="2">
        <name>a divalent metal cation</name>
        <dbReference type="ChEBI" id="CHEBI:60240"/>
    </cofactor>
</comment>
<evidence type="ECO:0000256" key="5">
    <source>
        <dbReference type="ARBA" id="ARBA00012213"/>
    </source>
</evidence>
<dbReference type="SUPFAM" id="SSF89562">
    <property type="entry name" value="RraA-like"/>
    <property type="match status" value="1"/>
</dbReference>
<dbReference type="GO" id="GO:0046872">
    <property type="term" value="F:metal ion binding"/>
    <property type="evidence" value="ECO:0007669"/>
    <property type="project" value="UniProtKB-KW"/>
</dbReference>
<dbReference type="EC" id="4.1.1.112" evidence="6"/>
<keyword evidence="13" id="KW-0460">Magnesium</keyword>
<evidence type="ECO:0000256" key="14">
    <source>
        <dbReference type="SAM" id="MobiDB-lite"/>
    </source>
</evidence>
<dbReference type="Pfam" id="PF03737">
    <property type="entry name" value="RraA-like"/>
    <property type="match status" value="1"/>
</dbReference>
<dbReference type="PANTHER" id="PTHR33254">
    <property type="entry name" value="4-HYDROXY-4-METHYL-2-OXOGLUTARATE ALDOLASE 3-RELATED"/>
    <property type="match status" value="1"/>
</dbReference>
<dbReference type="RefSeq" id="WP_114657600.1">
    <property type="nucleotide sequence ID" value="NZ_CP031194.1"/>
</dbReference>
<evidence type="ECO:0000256" key="11">
    <source>
        <dbReference type="ARBA" id="ARBA00032305"/>
    </source>
</evidence>
<evidence type="ECO:0000313" key="15">
    <source>
        <dbReference type="EMBL" id="AXG76398.1"/>
    </source>
</evidence>
<evidence type="ECO:0000256" key="10">
    <source>
        <dbReference type="ARBA" id="ARBA00030169"/>
    </source>
</evidence>
<evidence type="ECO:0000256" key="2">
    <source>
        <dbReference type="ARBA" id="ARBA00001968"/>
    </source>
</evidence>
<dbReference type="Gene3D" id="3.50.30.40">
    <property type="entry name" value="Ribonuclease E inhibitor RraA/RraA-like"/>
    <property type="match status" value="1"/>
</dbReference>
<evidence type="ECO:0000256" key="3">
    <source>
        <dbReference type="ARBA" id="ARBA00008621"/>
    </source>
</evidence>
<accession>A0A345HI74</accession>
<organism evidence="15 16">
    <name type="scientific">Streptomyces paludis</name>
    <dbReference type="NCBI Taxonomy" id="2282738"/>
    <lineage>
        <taxon>Bacteria</taxon>
        <taxon>Bacillati</taxon>
        <taxon>Actinomycetota</taxon>
        <taxon>Actinomycetes</taxon>
        <taxon>Kitasatosporales</taxon>
        <taxon>Streptomycetaceae</taxon>
        <taxon>Streptomyces</taxon>
    </lineage>
</organism>
<feature type="binding site" evidence="13">
    <location>
        <position position="117"/>
    </location>
    <ligand>
        <name>Mg(2+)</name>
        <dbReference type="ChEBI" id="CHEBI:18420"/>
    </ligand>
</feature>
<dbReference type="AlphaFoldDB" id="A0A345HI74"/>
<dbReference type="OrthoDB" id="943692at2"/>
<dbReference type="EMBL" id="CP031194">
    <property type="protein sequence ID" value="AXG76398.1"/>
    <property type="molecule type" value="Genomic_DNA"/>
</dbReference>
<comment type="catalytic activity">
    <reaction evidence="1">
        <text>4-hydroxy-4-methyl-2-oxoglutarate = 2 pyruvate</text>
        <dbReference type="Rhea" id="RHEA:22748"/>
        <dbReference type="ChEBI" id="CHEBI:15361"/>
        <dbReference type="ChEBI" id="CHEBI:58276"/>
        <dbReference type="EC" id="4.1.3.17"/>
    </reaction>
</comment>
<dbReference type="CDD" id="cd16841">
    <property type="entry name" value="RraA_family"/>
    <property type="match status" value="1"/>
</dbReference>
<comment type="function">
    <text evidence="8">Catalyzes the aldol cleavage of 4-hydroxy-4-methyl-2-oxoglutarate (HMG) into 2 molecules of pyruvate. Also contains a secondary oxaloacetate (OAA) decarboxylase activity due to the common pyruvate enolate transition state formed following C-C bond cleavage in the retro-aldol and decarboxylation reactions.</text>
</comment>
<comment type="similarity">
    <text evidence="3">Belongs to the class II aldolase/RraA-like family.</text>
</comment>
<evidence type="ECO:0000256" key="13">
    <source>
        <dbReference type="PIRSR" id="PIRSR605493-1"/>
    </source>
</evidence>
<dbReference type="Proteomes" id="UP000253868">
    <property type="component" value="Chromosome"/>
</dbReference>
<comment type="catalytic activity">
    <reaction evidence="12">
        <text>oxaloacetate + H(+) = pyruvate + CO2</text>
        <dbReference type="Rhea" id="RHEA:15641"/>
        <dbReference type="ChEBI" id="CHEBI:15361"/>
        <dbReference type="ChEBI" id="CHEBI:15378"/>
        <dbReference type="ChEBI" id="CHEBI:16452"/>
        <dbReference type="ChEBI" id="CHEBI:16526"/>
        <dbReference type="EC" id="4.1.1.112"/>
    </reaction>
</comment>
<dbReference type="PANTHER" id="PTHR33254:SF4">
    <property type="entry name" value="4-HYDROXY-4-METHYL-2-OXOGLUTARATE ALDOLASE 3-RELATED"/>
    <property type="match status" value="1"/>
</dbReference>
<dbReference type="GO" id="GO:0008948">
    <property type="term" value="F:oxaloacetate decarboxylase activity"/>
    <property type="evidence" value="ECO:0007669"/>
    <property type="project" value="UniProtKB-EC"/>
</dbReference>
<sequence length="244" mass="25023">MSQITIGPDFQRPGPELARSFDGLQVSALGHLTDFGFPRGLRAVTTARRFAGPALTVRIPHLDSTAVHLAMERVRPGDVVVIDQSGDELRSSFGGTLAAVAAARGAVGAVCDGSTNDVDEIDALGFPVYSRGVTALTTRILGLEGAVNVPVCVGGTVVLPGDLVFGDEDGVAVVEGRHAAATARRLREFQERFAEADWLARIRDGVPLAELSGAARFAPAPGPAAGAGTTAGTTAAATTARAGR</sequence>
<dbReference type="KEGG" id="spad:DVK44_00420"/>
<comment type="cofactor">
    <cofactor evidence="13">
        <name>Mg(2+)</name>
        <dbReference type="ChEBI" id="CHEBI:18420"/>
    </cofactor>
</comment>
<protein>
    <recommendedName>
        <fullName evidence="7">Putative 4-hydroxy-4-methyl-2-oxoglutarate aldolase</fullName>
        <ecNumber evidence="6">4.1.1.112</ecNumber>
        <ecNumber evidence="5">4.1.3.17</ecNumber>
    </recommendedName>
    <alternativeName>
        <fullName evidence="11">Oxaloacetate decarboxylase</fullName>
    </alternativeName>
    <alternativeName>
        <fullName evidence="9">Regulator of ribonuclease activity homolog</fullName>
    </alternativeName>
    <alternativeName>
        <fullName evidence="10">RraA-like protein</fullName>
    </alternativeName>
</protein>
<evidence type="ECO:0000256" key="6">
    <source>
        <dbReference type="ARBA" id="ARBA00012947"/>
    </source>
</evidence>
<evidence type="ECO:0000256" key="9">
    <source>
        <dbReference type="ARBA" id="ARBA00029596"/>
    </source>
</evidence>
<dbReference type="InterPro" id="IPR036704">
    <property type="entry name" value="RraA/RraA-like_sf"/>
</dbReference>
<reference evidence="16" key="1">
    <citation type="submission" date="2018-07" db="EMBL/GenBank/DDBJ databases">
        <authorList>
            <person name="Zhao J."/>
        </authorList>
    </citation>
    <scope>NUCLEOTIDE SEQUENCE [LARGE SCALE GENOMIC DNA]</scope>
    <source>
        <strain evidence="16">GSSD-12</strain>
    </source>
</reference>